<evidence type="ECO:0000313" key="2">
    <source>
        <dbReference type="Proteomes" id="UP000799755"/>
    </source>
</evidence>
<protein>
    <submittedName>
        <fullName evidence="1">Uncharacterized protein</fullName>
    </submittedName>
</protein>
<reference evidence="1" key="1">
    <citation type="journal article" date="2020" name="Stud. Mycol.">
        <title>101 Dothideomycetes genomes: a test case for predicting lifestyles and emergence of pathogens.</title>
        <authorList>
            <person name="Haridas S."/>
            <person name="Albert R."/>
            <person name="Binder M."/>
            <person name="Bloem J."/>
            <person name="Labutti K."/>
            <person name="Salamov A."/>
            <person name="Andreopoulos B."/>
            <person name="Baker S."/>
            <person name="Barry K."/>
            <person name="Bills G."/>
            <person name="Bluhm B."/>
            <person name="Cannon C."/>
            <person name="Castanera R."/>
            <person name="Culley D."/>
            <person name="Daum C."/>
            <person name="Ezra D."/>
            <person name="Gonzalez J."/>
            <person name="Henrissat B."/>
            <person name="Kuo A."/>
            <person name="Liang C."/>
            <person name="Lipzen A."/>
            <person name="Lutzoni F."/>
            <person name="Magnuson J."/>
            <person name="Mondo S."/>
            <person name="Nolan M."/>
            <person name="Ohm R."/>
            <person name="Pangilinan J."/>
            <person name="Park H.-J."/>
            <person name="Ramirez L."/>
            <person name="Alfaro M."/>
            <person name="Sun H."/>
            <person name="Tritt A."/>
            <person name="Yoshinaga Y."/>
            <person name="Zwiers L.-H."/>
            <person name="Turgeon B."/>
            <person name="Goodwin S."/>
            <person name="Spatafora J."/>
            <person name="Crous P."/>
            <person name="Grigoriev I."/>
        </authorList>
    </citation>
    <scope>NUCLEOTIDE SEQUENCE</scope>
    <source>
        <strain evidence="1">ATCC 200398</strain>
    </source>
</reference>
<keyword evidence="2" id="KW-1185">Reference proteome</keyword>
<organism evidence="1 2">
    <name type="scientific">Lindgomyces ingoldianus</name>
    <dbReference type="NCBI Taxonomy" id="673940"/>
    <lineage>
        <taxon>Eukaryota</taxon>
        <taxon>Fungi</taxon>
        <taxon>Dikarya</taxon>
        <taxon>Ascomycota</taxon>
        <taxon>Pezizomycotina</taxon>
        <taxon>Dothideomycetes</taxon>
        <taxon>Pleosporomycetidae</taxon>
        <taxon>Pleosporales</taxon>
        <taxon>Lindgomycetaceae</taxon>
        <taxon>Lindgomyces</taxon>
    </lineage>
</organism>
<gene>
    <name evidence="1" type="ORF">BDR25DRAFT_360203</name>
</gene>
<dbReference type="Proteomes" id="UP000799755">
    <property type="component" value="Unassembled WGS sequence"/>
</dbReference>
<evidence type="ECO:0000313" key="1">
    <source>
        <dbReference type="EMBL" id="KAF2465676.1"/>
    </source>
</evidence>
<name>A0ACB6QFH4_9PLEO</name>
<sequence>MPSKKLDVLPDSYPLLILSKARLMTLKPPSLTRLLDAASNPPAIRSDEQMTNATPTLAALQPSNPVGNCIEIVDDSDRNGIQDALFIVLDAYSPSFTQIQPRSGVPSIGQTMMLAANLPVSLSHVLVSSDEFVDTSEVRIIKSKWDSTKKLTLTTTNRSHTSIEDIDSIILARSFSSVSCAPSATALIVQITLDFPGNELEEMSTKNSNRQ</sequence>
<comment type="caution">
    <text evidence="1">The sequence shown here is derived from an EMBL/GenBank/DDBJ whole genome shotgun (WGS) entry which is preliminary data.</text>
</comment>
<dbReference type="EMBL" id="MU003528">
    <property type="protein sequence ID" value="KAF2465676.1"/>
    <property type="molecule type" value="Genomic_DNA"/>
</dbReference>
<proteinExistence type="predicted"/>
<accession>A0ACB6QFH4</accession>